<reference evidence="1 2" key="1">
    <citation type="submission" date="2017-03" db="EMBL/GenBank/DDBJ databases">
        <title>Genomes of endolithic fungi from Antarctica.</title>
        <authorList>
            <person name="Coleine C."/>
            <person name="Masonjones S."/>
            <person name="Stajich J.E."/>
        </authorList>
    </citation>
    <scope>NUCLEOTIDE SEQUENCE [LARGE SCALE GENOMIC DNA]</scope>
    <source>
        <strain evidence="1 2">CCFEE 5184</strain>
    </source>
</reference>
<evidence type="ECO:0000313" key="2">
    <source>
        <dbReference type="Proteomes" id="UP000309340"/>
    </source>
</evidence>
<dbReference type="EMBL" id="NAJQ01000158">
    <property type="protein sequence ID" value="TKA76603.1"/>
    <property type="molecule type" value="Genomic_DNA"/>
</dbReference>
<accession>A0A4U0XMH6</accession>
<proteinExistence type="predicted"/>
<organism evidence="1 2">
    <name type="scientific">Friedmanniomyces simplex</name>
    <dbReference type="NCBI Taxonomy" id="329884"/>
    <lineage>
        <taxon>Eukaryota</taxon>
        <taxon>Fungi</taxon>
        <taxon>Dikarya</taxon>
        <taxon>Ascomycota</taxon>
        <taxon>Pezizomycotina</taxon>
        <taxon>Dothideomycetes</taxon>
        <taxon>Dothideomycetidae</taxon>
        <taxon>Mycosphaerellales</taxon>
        <taxon>Teratosphaeriaceae</taxon>
        <taxon>Friedmanniomyces</taxon>
    </lineage>
</organism>
<dbReference type="Proteomes" id="UP000309340">
    <property type="component" value="Unassembled WGS sequence"/>
</dbReference>
<sequence>MLPGQSSFMTLISRQWDTRLRPRNIVVVPGLFLNQEPLNVDVSAVRRILQDANPAALGILASALQYRDNDVRSKLRDSQSNDADVQNLGLWAMAEFASLDGREGSIARDMSMLEVQAMDGLYTAIEGRYGQARRAIAAARQLRIMQQQQVARADIVTGYLAAVCDMAGPEDEDE</sequence>
<comment type="caution">
    <text evidence="1">The sequence shown here is derived from an EMBL/GenBank/DDBJ whole genome shotgun (WGS) entry which is preliminary data.</text>
</comment>
<name>A0A4U0XMH6_9PEZI</name>
<evidence type="ECO:0000313" key="1">
    <source>
        <dbReference type="EMBL" id="TKA76603.1"/>
    </source>
</evidence>
<dbReference type="AlphaFoldDB" id="A0A4U0XMH6"/>
<keyword evidence="2" id="KW-1185">Reference proteome</keyword>
<gene>
    <name evidence="1" type="ORF">B0A55_10042</name>
</gene>
<protein>
    <submittedName>
        <fullName evidence="1">Uncharacterized protein</fullName>
    </submittedName>
</protein>